<dbReference type="Pfam" id="PF25390">
    <property type="entry name" value="WD40_RLD"/>
    <property type="match status" value="1"/>
</dbReference>
<dbReference type="KEGG" id="mez:Mtc_0812"/>
<dbReference type="AlphaFoldDB" id="H8IA99"/>
<dbReference type="OrthoDB" id="113583at2157"/>
<dbReference type="RefSeq" id="WP_014405412.1">
    <property type="nucleotide sequence ID" value="NC_017034.1"/>
</dbReference>
<organism evidence="4 5">
    <name type="scientific">Methanocella conradii (strain DSM 24694 / JCM 17849 / CGMCC 1.5162 / HZ254)</name>
    <dbReference type="NCBI Taxonomy" id="1041930"/>
    <lineage>
        <taxon>Archaea</taxon>
        <taxon>Methanobacteriati</taxon>
        <taxon>Methanobacteriota</taxon>
        <taxon>Stenosarchaea group</taxon>
        <taxon>Methanomicrobia</taxon>
        <taxon>Methanocellales</taxon>
        <taxon>Methanocellaceae</taxon>
        <taxon>Methanocella</taxon>
    </lineage>
</organism>
<dbReference type="eggNOG" id="arCOG11012">
    <property type="taxonomic scope" value="Archaea"/>
</dbReference>
<evidence type="ECO:0000259" key="3">
    <source>
        <dbReference type="Pfam" id="PF25390"/>
    </source>
</evidence>
<accession>H8IA99</accession>
<dbReference type="PRINTS" id="PR00633">
    <property type="entry name" value="RCCNDNSATION"/>
</dbReference>
<keyword evidence="5" id="KW-1185">Reference proteome</keyword>
<evidence type="ECO:0000256" key="2">
    <source>
        <dbReference type="SAM" id="Phobius"/>
    </source>
</evidence>
<feature type="domain" description="RCC1-like" evidence="3">
    <location>
        <begin position="164"/>
        <end position="384"/>
    </location>
</feature>
<dbReference type="HOGENOM" id="CLU_005210_8_1_2"/>
<dbReference type="InterPro" id="IPR058923">
    <property type="entry name" value="RCC1-like_dom"/>
</dbReference>
<proteinExistence type="predicted"/>
<gene>
    <name evidence="4" type="ordered locus">Mtc_0812</name>
</gene>
<name>H8IA99_METCZ</name>
<feature type="transmembrane region" description="Helical" evidence="2">
    <location>
        <begin position="415"/>
        <end position="439"/>
    </location>
</feature>
<keyword evidence="2" id="KW-1133">Transmembrane helix</keyword>
<dbReference type="Proteomes" id="UP000005233">
    <property type="component" value="Chromosome"/>
</dbReference>
<keyword evidence="2" id="KW-0472">Membrane</keyword>
<dbReference type="STRING" id="1041930.Mtc_0812"/>
<sequence>MHRIKFVSFAIFITCVFAISAQAGALSPQAVAIAASNCTSVALLEDGSVWQWGRVCDGVEWSAPQRVDISGVRQIAAGSGHVLALKGDGTVWAWGSNSYGELGDGTNENSIEPVQVAGLTGVKAISAGKGFSLALKGDGSVWAWGSNTYGQLGKNPLSFMGSLTPIQVEGLEGVVSISCGGSHCFALQENGVLWAWGENSHGILGDGTNESQFKPVKPKIKDVKAFDAGELSHALAVKEDGSVWAWGFNYKGQLGTGGVSLSDQGRISLGREADNYNPDIVRGVSDAKAVAAGGSHSVALASDGSVWAWGSNSDGQLGLGHAGGSDVTSPTRVQGIEGVTAIAAGMYHTLALKGDGSVWAWGSNSDGQLGNASFSAASSPVPILIGPQIPTAASPTSITTTIQPSPTPQAAGANYLLVGAVCIMVALVAAAVVAAYLLLSKKAGKKP</sequence>
<dbReference type="Pfam" id="PF00415">
    <property type="entry name" value="RCC1"/>
    <property type="match status" value="1"/>
</dbReference>
<dbReference type="InterPro" id="IPR000408">
    <property type="entry name" value="Reg_chr_condens"/>
</dbReference>
<dbReference type="GeneID" id="11970707"/>
<dbReference type="SMR" id="H8IA99"/>
<dbReference type="EMBL" id="CP003243">
    <property type="protein sequence ID" value="AFC99573.1"/>
    <property type="molecule type" value="Genomic_DNA"/>
</dbReference>
<keyword evidence="1" id="KW-0677">Repeat</keyword>
<keyword evidence="2" id="KW-0812">Transmembrane</keyword>
<dbReference type="SUPFAM" id="SSF50985">
    <property type="entry name" value="RCC1/BLIP-II"/>
    <property type="match status" value="2"/>
</dbReference>
<dbReference type="InterPro" id="IPR051709">
    <property type="entry name" value="Ub-ligase/GTPase-reg"/>
</dbReference>
<reference evidence="4 5" key="1">
    <citation type="journal article" date="2012" name="J. Bacteriol.">
        <title>Complete genome sequence of a thermophilic methanogen, Methanocella conradii HZ254, isolated from Chinese rice field soil.</title>
        <authorList>
            <person name="Lu Z."/>
            <person name="Lu Y."/>
        </authorList>
    </citation>
    <scope>NUCLEOTIDE SEQUENCE [LARGE SCALE GENOMIC DNA]</scope>
    <source>
        <strain evidence="5">DSM 24694 / JCM 17849 / CGMCC 1.5162 / HZ254</strain>
    </source>
</reference>
<protein>
    <submittedName>
        <fullName evidence="4">Regulator of chromosome condensation RCC1</fullName>
    </submittedName>
</protein>
<dbReference type="PROSITE" id="PS00626">
    <property type="entry name" value="RCC1_2"/>
    <property type="match status" value="2"/>
</dbReference>
<evidence type="ECO:0000256" key="1">
    <source>
        <dbReference type="ARBA" id="ARBA00022737"/>
    </source>
</evidence>
<dbReference type="InterPro" id="IPR009091">
    <property type="entry name" value="RCC1/BLIP-II"/>
</dbReference>
<evidence type="ECO:0000313" key="4">
    <source>
        <dbReference type="EMBL" id="AFC99573.1"/>
    </source>
</evidence>
<dbReference type="GO" id="GO:0005737">
    <property type="term" value="C:cytoplasm"/>
    <property type="evidence" value="ECO:0007669"/>
    <property type="project" value="TreeGrafter"/>
</dbReference>
<dbReference type="PANTHER" id="PTHR45622:SF70">
    <property type="entry name" value="SECRETION-REGULATING GUANINE NUCLEOTIDE EXCHANGE FACTOR"/>
    <property type="match status" value="1"/>
</dbReference>
<dbReference type="Gene3D" id="2.130.10.30">
    <property type="entry name" value="Regulator of chromosome condensation 1/beta-lactamase-inhibitor protein II"/>
    <property type="match status" value="2"/>
</dbReference>
<evidence type="ECO:0000313" key="5">
    <source>
        <dbReference type="Proteomes" id="UP000005233"/>
    </source>
</evidence>
<dbReference type="PANTHER" id="PTHR45622">
    <property type="entry name" value="UBIQUITIN-PROTEIN LIGASE E3A-RELATED"/>
    <property type="match status" value="1"/>
</dbReference>
<dbReference type="PROSITE" id="PS50012">
    <property type="entry name" value="RCC1_3"/>
    <property type="match status" value="7"/>
</dbReference>